<sequence length="66" mass="7379">MYKYRSPDVHVACTCELLSQHAAVSLRSYRSLAVPFWSLTNTSLAGTLPLKLITLYNIENGHLEIA</sequence>
<accession>A0A9D4H475</accession>
<dbReference type="EMBL" id="JAIWYP010000005">
    <property type="protein sequence ID" value="KAH3827250.1"/>
    <property type="molecule type" value="Genomic_DNA"/>
</dbReference>
<evidence type="ECO:0000313" key="2">
    <source>
        <dbReference type="Proteomes" id="UP000828390"/>
    </source>
</evidence>
<comment type="caution">
    <text evidence="1">The sequence shown here is derived from an EMBL/GenBank/DDBJ whole genome shotgun (WGS) entry which is preliminary data.</text>
</comment>
<dbReference type="AlphaFoldDB" id="A0A9D4H475"/>
<reference evidence="1" key="2">
    <citation type="submission" date="2020-11" db="EMBL/GenBank/DDBJ databases">
        <authorList>
            <person name="McCartney M.A."/>
            <person name="Auch B."/>
            <person name="Kono T."/>
            <person name="Mallez S."/>
            <person name="Becker A."/>
            <person name="Gohl D.M."/>
            <person name="Silverstein K.A.T."/>
            <person name="Koren S."/>
            <person name="Bechman K.B."/>
            <person name="Herman A."/>
            <person name="Abrahante J.E."/>
            <person name="Garbe J."/>
        </authorList>
    </citation>
    <scope>NUCLEOTIDE SEQUENCE</scope>
    <source>
        <strain evidence="1">Duluth1</strain>
        <tissue evidence="1">Whole animal</tissue>
    </source>
</reference>
<dbReference type="Proteomes" id="UP000828390">
    <property type="component" value="Unassembled WGS sequence"/>
</dbReference>
<keyword evidence="2" id="KW-1185">Reference proteome</keyword>
<reference evidence="1" key="1">
    <citation type="journal article" date="2019" name="bioRxiv">
        <title>The Genome of the Zebra Mussel, Dreissena polymorpha: A Resource for Invasive Species Research.</title>
        <authorList>
            <person name="McCartney M.A."/>
            <person name="Auch B."/>
            <person name="Kono T."/>
            <person name="Mallez S."/>
            <person name="Zhang Y."/>
            <person name="Obille A."/>
            <person name="Becker A."/>
            <person name="Abrahante J.E."/>
            <person name="Garbe J."/>
            <person name="Badalamenti J.P."/>
            <person name="Herman A."/>
            <person name="Mangelson H."/>
            <person name="Liachko I."/>
            <person name="Sullivan S."/>
            <person name="Sone E.D."/>
            <person name="Koren S."/>
            <person name="Silverstein K.A.T."/>
            <person name="Beckman K.B."/>
            <person name="Gohl D.M."/>
        </authorList>
    </citation>
    <scope>NUCLEOTIDE SEQUENCE</scope>
    <source>
        <strain evidence="1">Duluth1</strain>
        <tissue evidence="1">Whole animal</tissue>
    </source>
</reference>
<gene>
    <name evidence="1" type="ORF">DPMN_129180</name>
</gene>
<protein>
    <submittedName>
        <fullName evidence="1">Uncharacterized protein</fullName>
    </submittedName>
</protein>
<proteinExistence type="predicted"/>
<organism evidence="1 2">
    <name type="scientific">Dreissena polymorpha</name>
    <name type="common">Zebra mussel</name>
    <name type="synonym">Mytilus polymorpha</name>
    <dbReference type="NCBI Taxonomy" id="45954"/>
    <lineage>
        <taxon>Eukaryota</taxon>
        <taxon>Metazoa</taxon>
        <taxon>Spiralia</taxon>
        <taxon>Lophotrochozoa</taxon>
        <taxon>Mollusca</taxon>
        <taxon>Bivalvia</taxon>
        <taxon>Autobranchia</taxon>
        <taxon>Heteroconchia</taxon>
        <taxon>Euheterodonta</taxon>
        <taxon>Imparidentia</taxon>
        <taxon>Neoheterodontei</taxon>
        <taxon>Myida</taxon>
        <taxon>Dreissenoidea</taxon>
        <taxon>Dreissenidae</taxon>
        <taxon>Dreissena</taxon>
    </lineage>
</organism>
<evidence type="ECO:0000313" key="1">
    <source>
        <dbReference type="EMBL" id="KAH3827250.1"/>
    </source>
</evidence>
<name>A0A9D4H475_DREPO</name>